<feature type="region of interest" description="Disordered" evidence="1">
    <location>
        <begin position="110"/>
        <end position="134"/>
    </location>
</feature>
<protein>
    <submittedName>
        <fullName evidence="2">Uncharacterized protein</fullName>
    </submittedName>
</protein>
<dbReference type="EMBL" id="MGDJ01000029">
    <property type="protein sequence ID" value="OGL52287.1"/>
    <property type="molecule type" value="Genomic_DNA"/>
</dbReference>
<name>A0A1F7SGJ2_9BACT</name>
<proteinExistence type="predicted"/>
<reference evidence="2 3" key="1">
    <citation type="journal article" date="2016" name="Nat. Commun.">
        <title>Thousands of microbial genomes shed light on interconnected biogeochemical processes in an aquifer system.</title>
        <authorList>
            <person name="Anantharaman K."/>
            <person name="Brown C.T."/>
            <person name="Hug L.A."/>
            <person name="Sharon I."/>
            <person name="Castelle C.J."/>
            <person name="Probst A.J."/>
            <person name="Thomas B.C."/>
            <person name="Singh A."/>
            <person name="Wilkins M.J."/>
            <person name="Karaoz U."/>
            <person name="Brodie E.L."/>
            <person name="Williams K.H."/>
            <person name="Hubbard S.S."/>
            <person name="Banfield J.F."/>
        </authorList>
    </citation>
    <scope>NUCLEOTIDE SEQUENCE [LARGE SCALE GENOMIC DNA]</scope>
</reference>
<gene>
    <name evidence="2" type="ORF">A3K55_01930</name>
</gene>
<comment type="caution">
    <text evidence="2">The sequence shown here is derived from an EMBL/GenBank/DDBJ whole genome shotgun (WGS) entry which is preliminary data.</text>
</comment>
<dbReference type="AlphaFoldDB" id="A0A1F7SGJ2"/>
<evidence type="ECO:0000313" key="3">
    <source>
        <dbReference type="Proteomes" id="UP000185874"/>
    </source>
</evidence>
<evidence type="ECO:0000256" key="1">
    <source>
        <dbReference type="SAM" id="MobiDB-lite"/>
    </source>
</evidence>
<accession>A0A1F7SGJ2</accession>
<organism evidence="2 3">
    <name type="scientific">Candidatus Shapirobacteria bacterium RBG_13_44_7</name>
    <dbReference type="NCBI Taxonomy" id="1802149"/>
    <lineage>
        <taxon>Bacteria</taxon>
        <taxon>Candidatus Shapironibacteriota</taxon>
    </lineage>
</organism>
<feature type="compositionally biased region" description="Polar residues" evidence="1">
    <location>
        <begin position="119"/>
        <end position="128"/>
    </location>
</feature>
<evidence type="ECO:0000313" key="2">
    <source>
        <dbReference type="EMBL" id="OGL52287.1"/>
    </source>
</evidence>
<sequence length="151" mass="16956">MVPDTLPRLTFEPPKENPTPVIDLALQAFSLFQEKTQNIPDTPPWSSDCDKLGPYQKRSFALGSDCLVREYHYQGSSPPQNTDPDWKIIFKAPGQLLRLIRFRDGDFTLSARSGPRDNPIQTLGSSGETEGKNPQDIIKDNLAFFQSPVHV</sequence>
<dbReference type="Proteomes" id="UP000185874">
    <property type="component" value="Unassembled WGS sequence"/>
</dbReference>